<keyword evidence="1" id="KW-0614">Plasmid</keyword>
<organism evidence="1">
    <name type="scientific">Acinetobacter lwoffii</name>
    <dbReference type="NCBI Taxonomy" id="28090"/>
    <lineage>
        <taxon>Bacteria</taxon>
        <taxon>Pseudomonadati</taxon>
        <taxon>Pseudomonadota</taxon>
        <taxon>Gammaproteobacteria</taxon>
        <taxon>Moraxellales</taxon>
        <taxon>Moraxellaceae</taxon>
        <taxon>Acinetobacter</taxon>
    </lineage>
</organism>
<geneLocation type="plasmid" evidence="1">
    <name>pALWED1.1</name>
</geneLocation>
<evidence type="ECO:0000313" key="1">
    <source>
        <dbReference type="EMBL" id="APW48727.1"/>
    </source>
</evidence>
<gene>
    <name evidence="1" type="ORF">BAA96_1p0020</name>
</gene>
<name>A0A1P8KGB8_ACILW</name>
<proteinExistence type="predicted"/>
<dbReference type="AlphaFoldDB" id="A0A1P8KGB8"/>
<protein>
    <submittedName>
        <fullName evidence="1">Uncharacterized protein</fullName>
    </submittedName>
</protein>
<sequence length="185" mass="21154">MGIVSMIDTQNTNENIASEIEARSAFENRYGVVGSLLASGNYSSWVHQAKWEAFRDGWMQSEVETKKSIYQMQTPAISDDQLEVEKLLQLLDDFWNKKWGDWKSSADMVAQGEANAYEHARGLLETAIKQDEATCQWLRNQLATIQTELDAFITFVNEHLVYHESDGPDLMSKIQKLKHLIKVKP</sequence>
<accession>A0A1P8KGB8</accession>
<dbReference type="EMBL" id="KX426227">
    <property type="protein sequence ID" value="APW48727.1"/>
    <property type="molecule type" value="Genomic_DNA"/>
</dbReference>
<reference evidence="1" key="1">
    <citation type="journal article" date="2016" name="Biomed. Res. Int.">
        <title>Resistance of Permafrost and Modern Acinetobacter lwoffii Strains to Heavy Metals and Arsenic Revealed by Genome Analysis.</title>
        <authorList>
            <person name="Mindlin S."/>
            <person name="Petrenko A."/>
            <person name="Kurakov A."/>
            <person name="Beletsky A."/>
            <person name="Mardanov A."/>
            <person name="Petrova M."/>
        </authorList>
    </citation>
    <scope>NUCLEOTIDE SEQUENCE</scope>
    <source>
        <strain evidence="1">ED23-35</strain>
        <plasmid evidence="1">pALWED1.1</plasmid>
    </source>
</reference>
<dbReference type="RefSeq" id="WP_223213863.1">
    <property type="nucleotide sequence ID" value="NZ_MT742180.1"/>
</dbReference>